<evidence type="ECO:0000256" key="1">
    <source>
        <dbReference type="ARBA" id="ARBA00023015"/>
    </source>
</evidence>
<evidence type="ECO:0000256" key="3">
    <source>
        <dbReference type="ARBA" id="ARBA00023163"/>
    </source>
</evidence>
<evidence type="ECO:0000259" key="6">
    <source>
        <dbReference type="PROSITE" id="PS50949"/>
    </source>
</evidence>
<dbReference type="AlphaFoldDB" id="A0A8J3E2G0"/>
<dbReference type="CDD" id="cd07377">
    <property type="entry name" value="WHTH_GntR"/>
    <property type="match status" value="1"/>
</dbReference>
<reference evidence="7" key="1">
    <citation type="journal article" date="2014" name="Int. J. Syst. Evol. Microbiol.">
        <title>Complete genome sequence of Corynebacterium casei LMG S-19264T (=DSM 44701T), isolated from a smear-ripened cheese.</title>
        <authorList>
            <consortium name="US DOE Joint Genome Institute (JGI-PGF)"/>
            <person name="Walter F."/>
            <person name="Albersmeier A."/>
            <person name="Kalinowski J."/>
            <person name="Ruckert C."/>
        </authorList>
    </citation>
    <scope>NUCLEOTIDE SEQUENCE</scope>
    <source>
        <strain evidence="7">CGMCC 1.15725</strain>
    </source>
</reference>
<dbReference type="Gene3D" id="1.20.120.530">
    <property type="entry name" value="GntR ligand-binding domain-like"/>
    <property type="match status" value="1"/>
</dbReference>
<dbReference type="PRINTS" id="PR00035">
    <property type="entry name" value="HTHGNTR"/>
</dbReference>
<gene>
    <name evidence="7" type="ORF">GCM10011611_14360</name>
</gene>
<dbReference type="RefSeq" id="WP_189044038.1">
    <property type="nucleotide sequence ID" value="NZ_BMJQ01000003.1"/>
</dbReference>
<dbReference type="SMART" id="SM00895">
    <property type="entry name" value="FCD"/>
    <property type="match status" value="1"/>
</dbReference>
<dbReference type="InterPro" id="IPR036388">
    <property type="entry name" value="WH-like_DNA-bd_sf"/>
</dbReference>
<feature type="domain" description="HTH gntR-type" evidence="6">
    <location>
        <begin position="9"/>
        <end position="77"/>
    </location>
</feature>
<organism evidence="7 8">
    <name type="scientific">Aliidongia dinghuensis</name>
    <dbReference type="NCBI Taxonomy" id="1867774"/>
    <lineage>
        <taxon>Bacteria</taxon>
        <taxon>Pseudomonadati</taxon>
        <taxon>Pseudomonadota</taxon>
        <taxon>Alphaproteobacteria</taxon>
        <taxon>Rhodospirillales</taxon>
        <taxon>Dongiaceae</taxon>
        <taxon>Aliidongia</taxon>
    </lineage>
</organism>
<keyword evidence="4" id="KW-0175">Coiled coil</keyword>
<sequence length="260" mass="28660">MPIIRVEPSRLYRRIADQIRDLILAGEFPPGSRLPPERDLAQQFGVSRPSLREALIALEISGFVTVMTGSGIYVRTDFAGAEPMAVPDGGPGPFELIRARRLIESEVAAVAAREATEADIDGLEDALQQMRDEDARHESREDADRLFHLRLAGATQNSALSLVVQGLWDQGRGRMWEKMQLRMHNAGLRPRWIAEHSAVLDAVRAKDAKAARRAMQAHLSAVEEELEDAWNAAAKLDGSKAAEVPGPEKPFAEKTLKVKS</sequence>
<dbReference type="SUPFAM" id="SSF46785">
    <property type="entry name" value="Winged helix' DNA-binding domain"/>
    <property type="match status" value="1"/>
</dbReference>
<keyword evidence="1" id="KW-0805">Transcription regulation</keyword>
<evidence type="ECO:0000313" key="7">
    <source>
        <dbReference type="EMBL" id="GGF09951.1"/>
    </source>
</evidence>
<evidence type="ECO:0000256" key="5">
    <source>
        <dbReference type="SAM" id="MobiDB-lite"/>
    </source>
</evidence>
<dbReference type="Gene3D" id="1.10.10.10">
    <property type="entry name" value="Winged helix-like DNA-binding domain superfamily/Winged helix DNA-binding domain"/>
    <property type="match status" value="1"/>
</dbReference>
<proteinExistence type="predicted"/>
<dbReference type="Proteomes" id="UP000646365">
    <property type="component" value="Unassembled WGS sequence"/>
</dbReference>
<dbReference type="InterPro" id="IPR008920">
    <property type="entry name" value="TF_FadR/GntR_C"/>
</dbReference>
<dbReference type="SMART" id="SM00345">
    <property type="entry name" value="HTH_GNTR"/>
    <property type="match status" value="1"/>
</dbReference>
<dbReference type="InterPro" id="IPR011711">
    <property type="entry name" value="GntR_C"/>
</dbReference>
<evidence type="ECO:0000256" key="4">
    <source>
        <dbReference type="SAM" id="Coils"/>
    </source>
</evidence>
<name>A0A8J3E2G0_9PROT</name>
<keyword evidence="3" id="KW-0804">Transcription</keyword>
<keyword evidence="8" id="KW-1185">Reference proteome</keyword>
<dbReference type="PROSITE" id="PS50949">
    <property type="entry name" value="HTH_GNTR"/>
    <property type="match status" value="1"/>
</dbReference>
<evidence type="ECO:0000256" key="2">
    <source>
        <dbReference type="ARBA" id="ARBA00023125"/>
    </source>
</evidence>
<feature type="compositionally biased region" description="Basic and acidic residues" evidence="5">
    <location>
        <begin position="250"/>
        <end position="260"/>
    </location>
</feature>
<evidence type="ECO:0000313" key="8">
    <source>
        <dbReference type="Proteomes" id="UP000646365"/>
    </source>
</evidence>
<dbReference type="GO" id="GO:0003677">
    <property type="term" value="F:DNA binding"/>
    <property type="evidence" value="ECO:0007669"/>
    <property type="project" value="UniProtKB-KW"/>
</dbReference>
<dbReference type="PANTHER" id="PTHR43537:SF5">
    <property type="entry name" value="UXU OPERON TRANSCRIPTIONAL REGULATOR"/>
    <property type="match status" value="1"/>
</dbReference>
<dbReference type="Pfam" id="PF07729">
    <property type="entry name" value="FCD"/>
    <property type="match status" value="1"/>
</dbReference>
<feature type="coiled-coil region" evidence="4">
    <location>
        <begin position="113"/>
        <end position="140"/>
    </location>
</feature>
<reference evidence="7" key="2">
    <citation type="submission" date="2020-09" db="EMBL/GenBank/DDBJ databases">
        <authorList>
            <person name="Sun Q."/>
            <person name="Zhou Y."/>
        </authorList>
    </citation>
    <scope>NUCLEOTIDE SEQUENCE</scope>
    <source>
        <strain evidence="7">CGMCC 1.15725</strain>
    </source>
</reference>
<dbReference type="PANTHER" id="PTHR43537">
    <property type="entry name" value="TRANSCRIPTIONAL REGULATOR, GNTR FAMILY"/>
    <property type="match status" value="1"/>
</dbReference>
<comment type="caution">
    <text evidence="7">The sequence shown here is derived from an EMBL/GenBank/DDBJ whole genome shotgun (WGS) entry which is preliminary data.</text>
</comment>
<dbReference type="SUPFAM" id="SSF48008">
    <property type="entry name" value="GntR ligand-binding domain-like"/>
    <property type="match status" value="1"/>
</dbReference>
<dbReference type="InterPro" id="IPR036390">
    <property type="entry name" value="WH_DNA-bd_sf"/>
</dbReference>
<accession>A0A8J3E2G0</accession>
<protein>
    <submittedName>
        <fullName evidence="7">Transcriptional regulator</fullName>
    </submittedName>
</protein>
<feature type="region of interest" description="Disordered" evidence="5">
    <location>
        <begin position="239"/>
        <end position="260"/>
    </location>
</feature>
<keyword evidence="2" id="KW-0238">DNA-binding</keyword>
<dbReference type="GO" id="GO:0003700">
    <property type="term" value="F:DNA-binding transcription factor activity"/>
    <property type="evidence" value="ECO:0007669"/>
    <property type="project" value="InterPro"/>
</dbReference>
<dbReference type="Pfam" id="PF00392">
    <property type="entry name" value="GntR"/>
    <property type="match status" value="1"/>
</dbReference>
<dbReference type="InterPro" id="IPR000524">
    <property type="entry name" value="Tscrpt_reg_HTH_GntR"/>
</dbReference>
<dbReference type="EMBL" id="BMJQ01000003">
    <property type="protein sequence ID" value="GGF09951.1"/>
    <property type="molecule type" value="Genomic_DNA"/>
</dbReference>